<dbReference type="Gene3D" id="2.80.10.50">
    <property type="match status" value="1"/>
</dbReference>
<dbReference type="Pfam" id="PF20736">
    <property type="entry name" value="Glyco_hydro127M"/>
    <property type="match status" value="1"/>
</dbReference>
<sequence>MATPNLFLSVLMLSVILLVIPTSCKKCTNSQTELSSHTLRYHLLYSSTINESSYSSYFPLIKKPSVRVGFSLYRRSSSRRRALYQKDKEEKVLELKPFSLHKVRLDEDSDYGRAQKTNLEYLLSLDVDRLGWSFRKTAGVYAYGEPYGGWESKDCELRGHFVGHYLSATALMWASTHDESLWNKMNSVIDALYECQQKLDSGYLSAFPSELFDRFEAVKPVWAPYYTIHKIMAGLLDQYTLAGNKKALEMVKWMATYFYNRVQNVIRKYTIERHWTSLNEETGGMNDILYSLYTLTGDQRHLELAQLFDKPCFLGLLAMKADSLSNFHANTHIPIVIGSEKGYEVTQDSLLKEISVFFMETINSSHAYITGGTSAGEFWTDPKRLGSTLGTENQESCTSYNMLKVARNLFLWTKSEVYAGYFERSLINGVLSIQRGTEPGVMIYMLPLGRGKSKSRSYHGWGTPEKSFWCCYGTGIESFSKLGESIYFQVNGASRSLYVTQFIPSTLTWDAAKLIVKLKVLPLHSWDPYLQITLEFFSLEVDGARSLLQSTVNIRMPSWTSASNSRGMLNDENIFLPEPGNFLRITRTWEPGDKLNMVLPVRLQTEPIKDDRPEYASVMGILFGPYVLAGMSTGDWDLSVDNLELSNWITPVPEYFSSQLITLYHMREDNPMSEDWVLVHDGNMVYLGPGPKEGTDEAARATFRVRVINQTSEEEKRHDMDLVGRLVSLEAFDQPDLLVAHTDEDKKTVFMKGSSSPNELNTVFLVHQGLDGRNDTISFESLSARGCFLWAPRIEDPEVKMHCHNATALVDGASSSFVARKGVSQYDALSFIAKGAERSYLLSPIMGYKDESYTVFFNVTYSGLDQVANA</sequence>
<dbReference type="Proteomes" id="UP000017836">
    <property type="component" value="Unassembled WGS sequence"/>
</dbReference>
<evidence type="ECO:0008006" key="6">
    <source>
        <dbReference type="Google" id="ProtNLM"/>
    </source>
</evidence>
<dbReference type="SUPFAM" id="SSF48208">
    <property type="entry name" value="Six-hairpin glycosidases"/>
    <property type="match status" value="1"/>
</dbReference>
<dbReference type="InterPro" id="IPR049046">
    <property type="entry name" value="Beta-AFase-like_GH127_middle"/>
</dbReference>
<dbReference type="PANTHER" id="PTHR31151">
    <property type="entry name" value="PROLINE-TRNA LIGASE (DUF1680)"/>
    <property type="match status" value="1"/>
</dbReference>
<evidence type="ECO:0000259" key="3">
    <source>
        <dbReference type="Pfam" id="PF20736"/>
    </source>
</evidence>
<feature type="domain" description="Non-reducing end beta-L-arabinofuranosidase-like GH127 middle" evidence="3">
    <location>
        <begin position="497"/>
        <end position="600"/>
    </location>
</feature>
<evidence type="ECO:0000313" key="4">
    <source>
        <dbReference type="EMBL" id="ERN03577.1"/>
    </source>
</evidence>
<feature type="chain" id="PRO_5004807118" description="Alpha-L-arabinofuranosidase B arabinose-binding domain-containing protein" evidence="1">
    <location>
        <begin position="25"/>
        <end position="870"/>
    </location>
</feature>
<gene>
    <name evidence="4" type="ORF">AMTR_s00042p00117600</name>
</gene>
<dbReference type="eggNOG" id="ENOG502QRCI">
    <property type="taxonomic scope" value="Eukaryota"/>
</dbReference>
<organism evidence="4 5">
    <name type="scientific">Amborella trichopoda</name>
    <dbReference type="NCBI Taxonomy" id="13333"/>
    <lineage>
        <taxon>Eukaryota</taxon>
        <taxon>Viridiplantae</taxon>
        <taxon>Streptophyta</taxon>
        <taxon>Embryophyta</taxon>
        <taxon>Tracheophyta</taxon>
        <taxon>Spermatophyta</taxon>
        <taxon>Magnoliopsida</taxon>
        <taxon>Amborellales</taxon>
        <taxon>Amborellaceae</taxon>
        <taxon>Amborella</taxon>
    </lineage>
</organism>
<evidence type="ECO:0000313" key="5">
    <source>
        <dbReference type="Proteomes" id="UP000017836"/>
    </source>
</evidence>
<protein>
    <recommendedName>
        <fullName evidence="6">Alpha-L-arabinofuranosidase B arabinose-binding domain-containing protein</fullName>
    </recommendedName>
</protein>
<dbReference type="PANTHER" id="PTHR31151:SF0">
    <property type="entry name" value="PROLINE-TRNA LIGASE (DUF1680)"/>
    <property type="match status" value="1"/>
</dbReference>
<evidence type="ECO:0000256" key="1">
    <source>
        <dbReference type="SAM" id="SignalP"/>
    </source>
</evidence>
<keyword evidence="5" id="KW-1185">Reference proteome</keyword>
<proteinExistence type="predicted"/>
<dbReference type="GO" id="GO:0046556">
    <property type="term" value="F:alpha-L-arabinofuranosidase activity"/>
    <property type="evidence" value="ECO:0007669"/>
    <property type="project" value="InterPro"/>
</dbReference>
<dbReference type="OrthoDB" id="5358475at2759"/>
<feature type="signal peptide" evidence="1">
    <location>
        <begin position="1"/>
        <end position="24"/>
    </location>
</feature>
<dbReference type="InterPro" id="IPR008928">
    <property type="entry name" value="6-hairpin_glycosidase_sf"/>
</dbReference>
<dbReference type="AlphaFoldDB" id="W1P154"/>
<dbReference type="InterPro" id="IPR036195">
    <property type="entry name" value="AbfB_ABD_sf"/>
</dbReference>
<dbReference type="HOGENOM" id="CLU_008033_0_0_1"/>
<dbReference type="EMBL" id="KI394353">
    <property type="protein sequence ID" value="ERN03577.1"/>
    <property type="molecule type" value="Genomic_DNA"/>
</dbReference>
<name>W1P154_AMBTC</name>
<dbReference type="Gramene" id="ERN03577">
    <property type="protein sequence ID" value="ERN03577"/>
    <property type="gene ID" value="AMTR_s00042p00117600"/>
</dbReference>
<dbReference type="KEGG" id="atr:18431721"/>
<evidence type="ECO:0000259" key="2">
    <source>
        <dbReference type="Pfam" id="PF07944"/>
    </source>
</evidence>
<accession>W1P154</accession>
<dbReference type="InterPro" id="IPR012878">
    <property type="entry name" value="Beta-AFase-like_GH127_cat"/>
</dbReference>
<keyword evidence="1" id="KW-0732">Signal</keyword>
<dbReference type="GO" id="GO:0046373">
    <property type="term" value="P:L-arabinose metabolic process"/>
    <property type="evidence" value="ECO:0007669"/>
    <property type="project" value="InterPro"/>
</dbReference>
<dbReference type="SUPFAM" id="SSF110221">
    <property type="entry name" value="AbfB domain"/>
    <property type="match status" value="1"/>
</dbReference>
<feature type="domain" description="Non-reducing end beta-L-arabinofuranosidase-like GH127 catalytic" evidence="2">
    <location>
        <begin position="103"/>
        <end position="484"/>
    </location>
</feature>
<dbReference type="Pfam" id="PF07944">
    <property type="entry name" value="Beta-AFase-like_GH127_cat"/>
    <property type="match status" value="1"/>
</dbReference>
<reference evidence="5" key="1">
    <citation type="journal article" date="2013" name="Science">
        <title>The Amborella genome and the evolution of flowering plants.</title>
        <authorList>
            <consortium name="Amborella Genome Project"/>
        </authorList>
    </citation>
    <scope>NUCLEOTIDE SEQUENCE [LARGE SCALE GENOMIC DNA]</scope>
</reference>